<protein>
    <submittedName>
        <fullName evidence="2">SprT-like domain-containing protein</fullName>
    </submittedName>
</protein>
<evidence type="ECO:0000259" key="1">
    <source>
        <dbReference type="SMART" id="SM00731"/>
    </source>
</evidence>
<dbReference type="EMBL" id="JAKGSG010000005">
    <property type="protein sequence ID" value="MCF4119478.1"/>
    <property type="molecule type" value="Genomic_DNA"/>
</dbReference>
<gene>
    <name evidence="2" type="ORF">L1785_00595</name>
</gene>
<dbReference type="SMART" id="SM00731">
    <property type="entry name" value="SprT"/>
    <property type="match status" value="1"/>
</dbReference>
<evidence type="ECO:0000313" key="2">
    <source>
        <dbReference type="EMBL" id="MCF4119478.1"/>
    </source>
</evidence>
<feature type="domain" description="SprT-like" evidence="1">
    <location>
        <begin position="1"/>
        <end position="139"/>
    </location>
</feature>
<evidence type="ECO:0000313" key="3">
    <source>
        <dbReference type="Proteomes" id="UP001165405"/>
    </source>
</evidence>
<reference evidence="2" key="1">
    <citation type="submission" date="2022-01" db="EMBL/GenBank/DDBJ databases">
        <title>Antribacter sp. nov., isolated from Guizhou of China.</title>
        <authorList>
            <person name="Chengliang C."/>
            <person name="Ya Z."/>
        </authorList>
    </citation>
    <scope>NUCLEOTIDE SEQUENCE</scope>
    <source>
        <strain evidence="2">KLBMP 9083</strain>
    </source>
</reference>
<organism evidence="2 3">
    <name type="scientific">Antribacter soli</name>
    <dbReference type="NCBI Taxonomy" id="2910976"/>
    <lineage>
        <taxon>Bacteria</taxon>
        <taxon>Bacillati</taxon>
        <taxon>Actinomycetota</taxon>
        <taxon>Actinomycetes</taxon>
        <taxon>Micrococcales</taxon>
        <taxon>Promicromonosporaceae</taxon>
        <taxon>Antribacter</taxon>
    </lineage>
</organism>
<dbReference type="RefSeq" id="WP_236087174.1">
    <property type="nucleotide sequence ID" value="NZ_JAKGSG010000005.1"/>
</dbReference>
<dbReference type="AlphaFoldDB" id="A0AA41Q9R8"/>
<dbReference type="InterPro" id="IPR006640">
    <property type="entry name" value="SprT-like_domain"/>
</dbReference>
<proteinExistence type="predicted"/>
<dbReference type="Proteomes" id="UP001165405">
    <property type="component" value="Unassembled WGS sequence"/>
</dbReference>
<comment type="caution">
    <text evidence="2">The sequence shown here is derived from an EMBL/GenBank/DDBJ whole genome shotgun (WGS) entry which is preliminary data.</text>
</comment>
<name>A0AA41Q9R8_9MICO</name>
<dbReference type="Pfam" id="PF10263">
    <property type="entry name" value="SprT-like"/>
    <property type="match status" value="1"/>
</dbReference>
<accession>A0AA41Q9R8</accession>
<sequence length="203" mass="22139">MDLALASRTARQLMDRYGLEHWSFAFDDALRRAGLCDHARSRISLSAPLTRLYGQAEVRETILHEIAHALAGPRHGHDATWRATAVRIGSSGRRCVDPQAPAIDGPWAGTCPAGHTSTRFRRPARPMSCSRCSRRFSVTHLIAWTYHGRVVPMGARYDTELREITAVARRAAAPTLVVETLDLGLLDLEPEAVPTAAGAPGVA</sequence>
<dbReference type="GO" id="GO:0006950">
    <property type="term" value="P:response to stress"/>
    <property type="evidence" value="ECO:0007669"/>
    <property type="project" value="UniProtKB-ARBA"/>
</dbReference>
<keyword evidence="3" id="KW-1185">Reference proteome</keyword>